<dbReference type="EMBL" id="JAADJZ010000034">
    <property type="protein sequence ID" value="KAF2865314.1"/>
    <property type="molecule type" value="Genomic_DNA"/>
</dbReference>
<reference evidence="2 3" key="1">
    <citation type="submission" date="2020-01" db="EMBL/GenBank/DDBJ databases">
        <authorList>
            <consortium name="DOE Joint Genome Institute"/>
            <person name="Haridas S."/>
            <person name="Albert R."/>
            <person name="Binder M."/>
            <person name="Bloem J."/>
            <person name="Labutti K."/>
            <person name="Salamov A."/>
            <person name="Andreopoulos B."/>
            <person name="Baker S.E."/>
            <person name="Barry K."/>
            <person name="Bills G."/>
            <person name="Bluhm B.H."/>
            <person name="Cannon C."/>
            <person name="Castanera R."/>
            <person name="Culley D.E."/>
            <person name="Daum C."/>
            <person name="Ezra D."/>
            <person name="Gonzalez J.B."/>
            <person name="Henrissat B."/>
            <person name="Kuo A."/>
            <person name="Liang C."/>
            <person name="Lipzen A."/>
            <person name="Lutzoni F."/>
            <person name="Magnuson J."/>
            <person name="Mondo S."/>
            <person name="Nolan M."/>
            <person name="Ohm R."/>
            <person name="Pangilinan J."/>
            <person name="Park H.-J.H."/>
            <person name="Ramirez L."/>
            <person name="Alfaro M."/>
            <person name="Sun H."/>
            <person name="Tritt A."/>
            <person name="Yoshinaga Y."/>
            <person name="Zwiers L.-H.L."/>
            <person name="Turgeon B.G."/>
            <person name="Goodwin S.B."/>
            <person name="Spatafora J.W."/>
            <person name="Crous P.W."/>
            <person name="Grigoriev I.V."/>
        </authorList>
    </citation>
    <scope>NUCLEOTIDE SEQUENCE [LARGE SCALE GENOMIC DNA]</scope>
    <source>
        <strain evidence="2 3">CBS 611.86</strain>
    </source>
</reference>
<feature type="signal peptide" evidence="1">
    <location>
        <begin position="1"/>
        <end position="20"/>
    </location>
</feature>
<proteinExistence type="predicted"/>
<dbReference type="AlphaFoldDB" id="A0A7C8HYR1"/>
<evidence type="ECO:0000313" key="3">
    <source>
        <dbReference type="Proteomes" id="UP000481861"/>
    </source>
</evidence>
<name>A0A7C8HYR1_9PLEO</name>
<dbReference type="Proteomes" id="UP000481861">
    <property type="component" value="Unassembled WGS sequence"/>
</dbReference>
<keyword evidence="1" id="KW-0732">Signal</keyword>
<organism evidence="2 3">
    <name type="scientific">Massariosphaeria phaeospora</name>
    <dbReference type="NCBI Taxonomy" id="100035"/>
    <lineage>
        <taxon>Eukaryota</taxon>
        <taxon>Fungi</taxon>
        <taxon>Dikarya</taxon>
        <taxon>Ascomycota</taxon>
        <taxon>Pezizomycotina</taxon>
        <taxon>Dothideomycetes</taxon>
        <taxon>Pleosporomycetidae</taxon>
        <taxon>Pleosporales</taxon>
        <taxon>Pleosporales incertae sedis</taxon>
        <taxon>Massariosphaeria</taxon>
    </lineage>
</organism>
<protein>
    <submittedName>
        <fullName evidence="2">Uncharacterized protein</fullName>
    </submittedName>
</protein>
<accession>A0A7C8HYR1</accession>
<evidence type="ECO:0000313" key="2">
    <source>
        <dbReference type="EMBL" id="KAF2865314.1"/>
    </source>
</evidence>
<evidence type="ECO:0000256" key="1">
    <source>
        <dbReference type="SAM" id="SignalP"/>
    </source>
</evidence>
<comment type="caution">
    <text evidence="2">The sequence shown here is derived from an EMBL/GenBank/DDBJ whole genome shotgun (WGS) entry which is preliminary data.</text>
</comment>
<feature type="chain" id="PRO_5028909971" evidence="1">
    <location>
        <begin position="21"/>
        <end position="181"/>
    </location>
</feature>
<keyword evidence="3" id="KW-1185">Reference proteome</keyword>
<gene>
    <name evidence="2" type="ORF">BDV95DRAFT_599785</name>
</gene>
<sequence>MRLLTTGGVLLASFVASSVAFVTPSAQTPSQGDSDSSIYKRAVKGVIADECIGCMLVCINNLLYEHGEMEPSFENGDGEIVTVMGDVLNENGDVELDFGEKSCEWDAPGRLWYFLECAEPCEARGKSAKLYEPPRSTLEGGRQRKETKAPPYCLPTEERYFTQWVLDRDRRAFTPHIVDVR</sequence>